<accession>A0ABT5E9P6</accession>
<dbReference type="Pfam" id="PF08843">
    <property type="entry name" value="AbiEii"/>
    <property type="match status" value="1"/>
</dbReference>
<dbReference type="RefSeq" id="WP_272090094.1">
    <property type="nucleotide sequence ID" value="NZ_JAQNDL010000003.1"/>
</dbReference>
<dbReference type="EMBL" id="JAQNDL010000003">
    <property type="protein sequence ID" value="MDC0721592.1"/>
    <property type="molecule type" value="Genomic_DNA"/>
</dbReference>
<keyword evidence="2" id="KW-1185">Reference proteome</keyword>
<keyword evidence="1" id="KW-0808">Transferase</keyword>
<dbReference type="InterPro" id="IPR014942">
    <property type="entry name" value="AbiEii"/>
</dbReference>
<name>A0ABT5E9P6_9BACT</name>
<organism evidence="1 2">
    <name type="scientific">Nannocystis bainbridge</name>
    <dbReference type="NCBI Taxonomy" id="2995303"/>
    <lineage>
        <taxon>Bacteria</taxon>
        <taxon>Pseudomonadati</taxon>
        <taxon>Myxococcota</taxon>
        <taxon>Polyangia</taxon>
        <taxon>Nannocystales</taxon>
        <taxon>Nannocystaceae</taxon>
        <taxon>Nannocystis</taxon>
    </lineage>
</organism>
<evidence type="ECO:0000313" key="2">
    <source>
        <dbReference type="Proteomes" id="UP001221686"/>
    </source>
</evidence>
<gene>
    <name evidence="1" type="ORF">POL25_32085</name>
</gene>
<dbReference type="GO" id="GO:0016740">
    <property type="term" value="F:transferase activity"/>
    <property type="evidence" value="ECO:0007669"/>
    <property type="project" value="UniProtKB-KW"/>
</dbReference>
<evidence type="ECO:0000313" key="1">
    <source>
        <dbReference type="EMBL" id="MDC0721592.1"/>
    </source>
</evidence>
<proteinExistence type="predicted"/>
<dbReference type="Proteomes" id="UP001221686">
    <property type="component" value="Unassembled WGS sequence"/>
</dbReference>
<sequence length="310" mass="34814">MSVKKYDSALGFKQALDTRLRAAATQRVPLTRQRQRLVFERFLARIFAAYPATVTLKGGFALELRIERARATRDVDLRWVGDAEDLQAKLRAAVVHDLGDFFRFELHEDPEHPEIVADGAIHGGRRFRVECSLSGQPFADPFGVDVVFGEPSLGEPEVVAGEDALAFIGVSRASFRVYPLETHVAEKLHAYTLPRTRMNSRVKDLPDLALLASVRAVERARLLAALELTFSFRRTHPLLETFPDPPDPWEAPYARMARQHELPWPTLPEVTAAVRAFLGPVLGREAQAAVWDPATWTWRDGPLEPEHVQA</sequence>
<comment type="caution">
    <text evidence="1">The sequence shown here is derived from an EMBL/GenBank/DDBJ whole genome shotgun (WGS) entry which is preliminary data.</text>
</comment>
<reference evidence="1 2" key="1">
    <citation type="submission" date="2022-11" db="EMBL/GenBank/DDBJ databases">
        <title>Minimal conservation of predation-associated metabolite biosynthetic gene clusters underscores biosynthetic potential of Myxococcota including descriptions for ten novel species: Archangium lansinium sp. nov., Myxococcus landrumus sp. nov., Nannocystis bai.</title>
        <authorList>
            <person name="Ahearne A."/>
            <person name="Stevens C."/>
            <person name="Dowd S."/>
        </authorList>
    </citation>
    <scope>NUCLEOTIDE SEQUENCE [LARGE SCALE GENOMIC DNA]</scope>
    <source>
        <strain evidence="1 2">BB15-2</strain>
    </source>
</reference>
<protein>
    <submittedName>
        <fullName evidence="1">Nucleotidyl transferase AbiEii/AbiGii toxin family protein</fullName>
    </submittedName>
</protein>